<dbReference type="PANTHER" id="PTHR45824">
    <property type="entry name" value="GH16843P"/>
    <property type="match status" value="1"/>
</dbReference>
<dbReference type="Gene3D" id="3.40.525.10">
    <property type="entry name" value="CRAL-TRIO lipid binding domain"/>
    <property type="match status" value="1"/>
</dbReference>
<name>A0AAW2YHL3_9EUKA</name>
<dbReference type="InterPro" id="IPR052578">
    <property type="entry name" value="PI_Transfer_CRAL-TRIO"/>
</dbReference>
<comment type="caution">
    <text evidence="1">The sequence shown here is derived from an EMBL/GenBank/DDBJ whole genome shotgun (WGS) entry which is preliminary data.</text>
</comment>
<dbReference type="GO" id="GO:0008526">
    <property type="term" value="F:phosphatidylinositol transfer activity"/>
    <property type="evidence" value="ECO:0007669"/>
    <property type="project" value="TreeGrafter"/>
</dbReference>
<protein>
    <submittedName>
        <fullName evidence="1">Rsc5</fullName>
    </submittedName>
</protein>
<gene>
    <name evidence="1" type="ORF">AKO1_006168</name>
</gene>
<dbReference type="SUPFAM" id="SSF46938">
    <property type="entry name" value="CRAL/TRIO N-terminal domain"/>
    <property type="match status" value="1"/>
</dbReference>
<dbReference type="InterPro" id="IPR036865">
    <property type="entry name" value="CRAL-TRIO_dom_sf"/>
</dbReference>
<accession>A0AAW2YHL3</accession>
<dbReference type="PANTHER" id="PTHR45824:SF29">
    <property type="entry name" value="GH16843P"/>
    <property type="match status" value="1"/>
</dbReference>
<proteinExistence type="predicted"/>
<evidence type="ECO:0000313" key="2">
    <source>
        <dbReference type="Proteomes" id="UP001431209"/>
    </source>
</evidence>
<reference evidence="1 2" key="1">
    <citation type="submission" date="2024-03" db="EMBL/GenBank/DDBJ databases">
        <title>The Acrasis kona genome and developmental transcriptomes reveal deep origins of eukaryotic multicellular pathways.</title>
        <authorList>
            <person name="Sheikh S."/>
            <person name="Fu C.-J."/>
            <person name="Brown M.W."/>
            <person name="Baldauf S.L."/>
        </authorList>
    </citation>
    <scope>NUCLEOTIDE SEQUENCE [LARGE SCALE GENOMIC DNA]</scope>
    <source>
        <strain evidence="1 2">ATCC MYA-3509</strain>
    </source>
</reference>
<sequence>MSEASGVENTSPFDELTDQQREQFEEFKKDVKSWDEYNDDAIVEYCTDLTLFRFLSGLLWDSEKAANQLRRTLQWRREFRPQDVHLNELKMVAESGWMFHQGHDKEGRPLLYIIVHRDKTGSQQALDIKFKHIVHTLEHCYRDIGREYLPSYVGCGL</sequence>
<dbReference type="AlphaFoldDB" id="A0AAW2YHL3"/>
<dbReference type="InterPro" id="IPR036273">
    <property type="entry name" value="CRAL/TRIO_N_dom_sf"/>
</dbReference>
<dbReference type="SUPFAM" id="SSF52087">
    <property type="entry name" value="CRAL/TRIO domain"/>
    <property type="match status" value="1"/>
</dbReference>
<evidence type="ECO:0000313" key="1">
    <source>
        <dbReference type="EMBL" id="KAL0476720.1"/>
    </source>
</evidence>
<keyword evidence="2" id="KW-1185">Reference proteome</keyword>
<organism evidence="1 2">
    <name type="scientific">Acrasis kona</name>
    <dbReference type="NCBI Taxonomy" id="1008807"/>
    <lineage>
        <taxon>Eukaryota</taxon>
        <taxon>Discoba</taxon>
        <taxon>Heterolobosea</taxon>
        <taxon>Tetramitia</taxon>
        <taxon>Eutetramitia</taxon>
        <taxon>Acrasidae</taxon>
        <taxon>Acrasis</taxon>
    </lineage>
</organism>
<dbReference type="Proteomes" id="UP001431209">
    <property type="component" value="Unassembled WGS sequence"/>
</dbReference>
<dbReference type="EMBL" id="JAOPGA020000078">
    <property type="protein sequence ID" value="KAL0476720.1"/>
    <property type="molecule type" value="Genomic_DNA"/>
</dbReference>